<dbReference type="Gene3D" id="3.40.50.300">
    <property type="entry name" value="P-loop containing nucleotide triphosphate hydrolases"/>
    <property type="match status" value="1"/>
</dbReference>
<evidence type="ECO:0000313" key="11">
    <source>
        <dbReference type="Proteomes" id="UP001358586"/>
    </source>
</evidence>
<dbReference type="Gene3D" id="3.40.50.10190">
    <property type="entry name" value="BRCT domain"/>
    <property type="match status" value="1"/>
</dbReference>
<dbReference type="Pfam" id="PF13771">
    <property type="entry name" value="zf-HC5HC2H"/>
    <property type="match status" value="1"/>
</dbReference>
<keyword evidence="8" id="KW-0539">Nucleus</keyword>
<dbReference type="Gene3D" id="3.30.40.10">
    <property type="entry name" value="Zinc/RING finger domain, C3HC4 (zinc finger)"/>
    <property type="match status" value="1"/>
</dbReference>
<accession>A0ABR0Q797</accession>
<dbReference type="PROSITE" id="PS51805">
    <property type="entry name" value="EPHD"/>
    <property type="match status" value="1"/>
</dbReference>
<dbReference type="Pfam" id="PF00004">
    <property type="entry name" value="AAA"/>
    <property type="match status" value="1"/>
</dbReference>
<keyword evidence="7" id="KW-0234">DNA repair</keyword>
<dbReference type="Proteomes" id="UP001358586">
    <property type="component" value="Chromosome 4"/>
</dbReference>
<comment type="caution">
    <text evidence="10">The sequence shown here is derived from an EMBL/GenBank/DDBJ whole genome shotgun (WGS) entry which is preliminary data.</text>
</comment>
<dbReference type="InterPro" id="IPR031099">
    <property type="entry name" value="BRCA1-associated"/>
</dbReference>
<evidence type="ECO:0000256" key="1">
    <source>
        <dbReference type="ARBA" id="ARBA00004123"/>
    </source>
</evidence>
<evidence type="ECO:0000259" key="9">
    <source>
        <dbReference type="PROSITE" id="PS51805"/>
    </source>
</evidence>
<evidence type="ECO:0000256" key="6">
    <source>
        <dbReference type="ARBA" id="ARBA00022833"/>
    </source>
</evidence>
<dbReference type="InterPro" id="IPR027417">
    <property type="entry name" value="P-loop_NTPase"/>
</dbReference>
<evidence type="ECO:0000313" key="10">
    <source>
        <dbReference type="EMBL" id="KAK5835153.1"/>
    </source>
</evidence>
<feature type="domain" description="PHD-type" evidence="9">
    <location>
        <begin position="1"/>
        <end position="117"/>
    </location>
</feature>
<evidence type="ECO:0000256" key="3">
    <source>
        <dbReference type="ARBA" id="ARBA00022737"/>
    </source>
</evidence>
<name>A0ABR0Q797_GOSAR</name>
<dbReference type="InterPro" id="IPR036420">
    <property type="entry name" value="BRCT_dom_sf"/>
</dbReference>
<dbReference type="PANTHER" id="PTHR13763">
    <property type="entry name" value="BREAST CANCER TYPE 1 SUSCEPTIBILITY PROTEIN BRCA1"/>
    <property type="match status" value="1"/>
</dbReference>
<evidence type="ECO:0000256" key="2">
    <source>
        <dbReference type="ARBA" id="ARBA00022723"/>
    </source>
</evidence>
<dbReference type="SUPFAM" id="SSF52113">
    <property type="entry name" value="BRCT domain"/>
    <property type="match status" value="1"/>
</dbReference>
<evidence type="ECO:0000256" key="5">
    <source>
        <dbReference type="ARBA" id="ARBA00022771"/>
    </source>
</evidence>
<dbReference type="InterPro" id="IPR034732">
    <property type="entry name" value="EPHD"/>
</dbReference>
<keyword evidence="3" id="KW-0677">Repeat</keyword>
<keyword evidence="2" id="KW-0479">Metal-binding</keyword>
<dbReference type="InterPro" id="IPR013083">
    <property type="entry name" value="Znf_RING/FYVE/PHD"/>
</dbReference>
<keyword evidence="5" id="KW-0863">Zinc-finger</keyword>
<keyword evidence="11" id="KW-1185">Reference proteome</keyword>
<evidence type="ECO:0000256" key="7">
    <source>
        <dbReference type="ARBA" id="ARBA00023204"/>
    </source>
</evidence>
<keyword evidence="4" id="KW-0227">DNA damage</keyword>
<sequence>MAVNQTAALKATGMMLHYINGKPEKKDASFGSNVIHVHSSCIEWAPQVYFVGDNVKNLKPELARGTKLKCSRCGLKGAALGCYVKSYRRSYHFPCAKEILKCRWDYEDFLVLCPAHSSVKFPSEKSRKAHSAAKFPNEKPGNCLSADDKVPTESVTVSKFWRPNVTHVIASIDENGAYTRTLKVLMAISNGKWVLKLNCENSYLLQVNKPSVIFIDEIDALPTRRQGIFKETTGHLYNAATQERETTLNQLLIELDGFDTGKSVIFSAATNHRDLLDPALLRQGRFDREVLDAMPVHAKAHD</sequence>
<organism evidence="10 11">
    <name type="scientific">Gossypium arboreum</name>
    <name type="common">Tree cotton</name>
    <name type="synonym">Gossypium nanking</name>
    <dbReference type="NCBI Taxonomy" id="29729"/>
    <lineage>
        <taxon>Eukaryota</taxon>
        <taxon>Viridiplantae</taxon>
        <taxon>Streptophyta</taxon>
        <taxon>Embryophyta</taxon>
        <taxon>Tracheophyta</taxon>
        <taxon>Spermatophyta</taxon>
        <taxon>Magnoliopsida</taxon>
        <taxon>eudicotyledons</taxon>
        <taxon>Gunneridae</taxon>
        <taxon>Pentapetalae</taxon>
        <taxon>rosids</taxon>
        <taxon>malvids</taxon>
        <taxon>Malvales</taxon>
        <taxon>Malvaceae</taxon>
        <taxon>Malvoideae</taxon>
        <taxon>Gossypium</taxon>
    </lineage>
</organism>
<evidence type="ECO:0000256" key="4">
    <source>
        <dbReference type="ARBA" id="ARBA00022763"/>
    </source>
</evidence>
<gene>
    <name evidence="10" type="ORF">PVK06_010839</name>
</gene>
<dbReference type="PANTHER" id="PTHR13763:SF9">
    <property type="entry name" value="BRCA1-ASSOCIATED RING DOMAIN PROTEIN 1"/>
    <property type="match status" value="1"/>
</dbReference>
<protein>
    <recommendedName>
        <fullName evidence="9">PHD-type domain-containing protein</fullName>
    </recommendedName>
</protein>
<dbReference type="SUPFAM" id="SSF52540">
    <property type="entry name" value="P-loop containing nucleoside triphosphate hydrolases"/>
    <property type="match status" value="1"/>
</dbReference>
<dbReference type="InterPro" id="IPR003959">
    <property type="entry name" value="ATPase_AAA_core"/>
</dbReference>
<comment type="subcellular location">
    <subcellularLocation>
        <location evidence="1">Nucleus</location>
    </subcellularLocation>
</comment>
<evidence type="ECO:0000256" key="8">
    <source>
        <dbReference type="ARBA" id="ARBA00023242"/>
    </source>
</evidence>
<dbReference type="EMBL" id="JARKNE010000004">
    <property type="protein sequence ID" value="KAK5835153.1"/>
    <property type="molecule type" value="Genomic_DNA"/>
</dbReference>
<keyword evidence="6" id="KW-0862">Zinc</keyword>
<proteinExistence type="predicted"/>
<reference evidence="10 11" key="1">
    <citation type="submission" date="2023-03" db="EMBL/GenBank/DDBJ databases">
        <title>WGS of Gossypium arboreum.</title>
        <authorList>
            <person name="Yu D."/>
        </authorList>
    </citation>
    <scope>NUCLEOTIDE SEQUENCE [LARGE SCALE GENOMIC DNA]</scope>
    <source>
        <tissue evidence="10">Leaf</tissue>
    </source>
</reference>